<dbReference type="AlphaFoldDB" id="A0A031LTU8"/>
<feature type="transmembrane region" description="Helical" evidence="1">
    <location>
        <begin position="7"/>
        <end position="29"/>
    </location>
</feature>
<name>A0A031LTU8_9CREN</name>
<dbReference type="EMBL" id="JFZT01000017">
    <property type="protein sequence ID" value="EZQ11165.1"/>
    <property type="molecule type" value="Genomic_DNA"/>
</dbReference>
<keyword evidence="1" id="KW-0812">Transmembrane</keyword>
<reference evidence="2 3" key="1">
    <citation type="submission" date="2014-03" db="EMBL/GenBank/DDBJ databases">
        <title>Draft genome sequence of the novel thermoacidophilic archaea Acidianus copahuensis ALE1 strain, isolated from Copahue volcanic area in Neuquen Argentina.</title>
        <authorList>
            <person name="Urbieta M.S."/>
            <person name="Rascovan N."/>
            <person name="Castro C."/>
            <person name="Revale S."/>
            <person name="Giaveno M.A."/>
            <person name="Vazquez M.P."/>
            <person name="Donati E.R."/>
        </authorList>
    </citation>
    <scope>NUCLEOTIDE SEQUENCE [LARGE SCALE GENOMIC DNA]</scope>
    <source>
        <strain evidence="2 3">ALE1</strain>
    </source>
</reference>
<feature type="transmembrane region" description="Helical" evidence="1">
    <location>
        <begin position="53"/>
        <end position="71"/>
    </location>
</feature>
<protein>
    <recommendedName>
        <fullName evidence="4">DUF4352 domain-containing protein</fullName>
    </recommendedName>
</protein>
<organism evidence="2 3">
    <name type="scientific">Candidatus Acidianus copahuensis</name>
    <dbReference type="NCBI Taxonomy" id="1160895"/>
    <lineage>
        <taxon>Archaea</taxon>
        <taxon>Thermoproteota</taxon>
        <taxon>Thermoprotei</taxon>
        <taxon>Sulfolobales</taxon>
        <taxon>Sulfolobaceae</taxon>
        <taxon>Acidianus</taxon>
    </lineage>
</organism>
<evidence type="ECO:0000256" key="1">
    <source>
        <dbReference type="SAM" id="Phobius"/>
    </source>
</evidence>
<proteinExistence type="predicted"/>
<accession>A0A031LTU8</accession>
<keyword evidence="3" id="KW-1185">Reference proteome</keyword>
<evidence type="ECO:0008006" key="4">
    <source>
        <dbReference type="Google" id="ProtNLM"/>
    </source>
</evidence>
<keyword evidence="1" id="KW-1133">Transmembrane helix</keyword>
<dbReference type="Proteomes" id="UP000024332">
    <property type="component" value="Unassembled WGS sequence"/>
</dbReference>
<comment type="caution">
    <text evidence="2">The sequence shown here is derived from an EMBL/GenBank/DDBJ whole genome shotgun (WGS) entry which is preliminary data.</text>
</comment>
<dbReference type="STRING" id="1160895.CM19_02650"/>
<evidence type="ECO:0000313" key="2">
    <source>
        <dbReference type="EMBL" id="EZQ11165.1"/>
    </source>
</evidence>
<sequence length="154" mass="17218">MKAISKYGIGSIILAIILIGIAAFLFVYFHRGEEGEVFLIGKAYAYKTFNDPYRTTIGITNSSLIIIYAVFNNTGKNDIPICYVEINDITVSINQFYVLINQGYHSTFNGESIPVGIHNLTILINYNITLFHENKIMMNLGNGQTISFIAYLSS</sequence>
<evidence type="ECO:0000313" key="3">
    <source>
        <dbReference type="Proteomes" id="UP000024332"/>
    </source>
</evidence>
<keyword evidence="1" id="KW-0472">Membrane</keyword>
<dbReference type="RefSeq" id="WP_048098840.1">
    <property type="nucleotide sequence ID" value="NZ_JFZT01000017.1"/>
</dbReference>
<gene>
    <name evidence="2" type="ORF">CM19_02650</name>
</gene>